<evidence type="ECO:0000256" key="3">
    <source>
        <dbReference type="ARBA" id="ARBA00022729"/>
    </source>
</evidence>
<dbReference type="GO" id="GO:0004190">
    <property type="term" value="F:aspartic-type endopeptidase activity"/>
    <property type="evidence" value="ECO:0007669"/>
    <property type="project" value="UniProtKB-KW"/>
</dbReference>
<evidence type="ECO:0000256" key="2">
    <source>
        <dbReference type="ARBA" id="ARBA00022670"/>
    </source>
</evidence>
<protein>
    <submittedName>
        <fullName evidence="10">Acid protease</fullName>
    </submittedName>
</protein>
<keyword evidence="6" id="KW-0865">Zymogen</keyword>
<dbReference type="PANTHER" id="PTHR47966">
    <property type="entry name" value="BETA-SITE APP-CLEAVING ENZYME, ISOFORM A-RELATED"/>
    <property type="match status" value="1"/>
</dbReference>
<evidence type="ECO:0000256" key="1">
    <source>
        <dbReference type="ARBA" id="ARBA00007447"/>
    </source>
</evidence>
<dbReference type="STRING" id="1314771.A0A197JZR5"/>
<keyword evidence="7" id="KW-1015">Disulfide bond</keyword>
<keyword evidence="3" id="KW-0732">Signal</keyword>
<dbReference type="InterPro" id="IPR021109">
    <property type="entry name" value="Peptidase_aspartic_dom_sf"/>
</dbReference>
<feature type="region of interest" description="Disordered" evidence="8">
    <location>
        <begin position="311"/>
        <end position="330"/>
    </location>
</feature>
<gene>
    <name evidence="10" type="ORF">K457DRAFT_74285</name>
</gene>
<feature type="domain" description="Peptidase A1" evidence="9">
    <location>
        <begin position="1"/>
        <end position="313"/>
    </location>
</feature>
<dbReference type="FunFam" id="2.40.70.10:FF:000008">
    <property type="entry name" value="Cathepsin D"/>
    <property type="match status" value="1"/>
</dbReference>
<keyword evidence="4" id="KW-0064">Aspartyl protease</keyword>
<comment type="similarity">
    <text evidence="1">Belongs to the peptidase A1 family.</text>
</comment>
<evidence type="ECO:0000313" key="11">
    <source>
        <dbReference type="Proteomes" id="UP000078512"/>
    </source>
</evidence>
<keyword evidence="2 10" id="KW-0645">Protease</keyword>
<evidence type="ECO:0000259" key="9">
    <source>
        <dbReference type="PROSITE" id="PS51767"/>
    </source>
</evidence>
<dbReference type="InterPro" id="IPR034164">
    <property type="entry name" value="Pepsin-like_dom"/>
</dbReference>
<accession>A0A197JZR5</accession>
<dbReference type="AlphaFoldDB" id="A0A197JZR5"/>
<reference evidence="10 11" key="1">
    <citation type="submission" date="2016-05" db="EMBL/GenBank/DDBJ databases">
        <title>Genome sequencing reveals origins of a unique bacterial endosymbiosis in the earliest lineages of terrestrial Fungi.</title>
        <authorList>
            <consortium name="DOE Joint Genome Institute"/>
            <person name="Uehling J."/>
            <person name="Gryganskyi A."/>
            <person name="Hameed K."/>
            <person name="Tschaplinski T."/>
            <person name="Misztal P."/>
            <person name="Wu S."/>
            <person name="Desiro A."/>
            <person name="Vande Pol N."/>
            <person name="Du Z.-Y."/>
            <person name="Zienkiewicz A."/>
            <person name="Zienkiewicz K."/>
            <person name="Morin E."/>
            <person name="Tisserant E."/>
            <person name="Splivallo R."/>
            <person name="Hainaut M."/>
            <person name="Henrissat B."/>
            <person name="Ohm R."/>
            <person name="Kuo A."/>
            <person name="Yan J."/>
            <person name="Lipzen A."/>
            <person name="Nolan M."/>
            <person name="Labutti K."/>
            <person name="Barry K."/>
            <person name="Goldstein A."/>
            <person name="Labbe J."/>
            <person name="Schadt C."/>
            <person name="Tuskan G."/>
            <person name="Grigoriev I."/>
            <person name="Martin F."/>
            <person name="Vilgalys R."/>
            <person name="Bonito G."/>
        </authorList>
    </citation>
    <scope>NUCLEOTIDE SEQUENCE [LARGE SCALE GENOMIC DNA]</scope>
    <source>
        <strain evidence="10 11">AG-77</strain>
    </source>
</reference>
<dbReference type="Pfam" id="PF00026">
    <property type="entry name" value="Asp"/>
    <property type="match status" value="1"/>
</dbReference>
<name>A0A197JZR5_9FUNG</name>
<keyword evidence="5" id="KW-0378">Hydrolase</keyword>
<dbReference type="Proteomes" id="UP000078512">
    <property type="component" value="Unassembled WGS sequence"/>
</dbReference>
<sequence>YYAEIGIGSPPQFFKMYIDTSSGDVWLPGQSCEVCATHKKFRPEASSTYKFDGRKWEISDGDGSFATGDTILDTVTVGSMSVSNQVIGLCTSESHAYQVDTTDGVLGLSYSGVSSIPGIITFVDNAYANNIFSVFSIYLHDRNENDVGGELHLGGFDGSKFQGELTWIPLYRPKLWGIILDGLSVNVAGTGKEKMEISGPAIINSGTTHIVMSGEQAIEFHRGIPSSKNSDIYGWILPCKTEQDVAGNILFTIGGADFSVPMKSLVREPVKGLDGWCSSGVTSGASNTIILGLAFLRSNYVAFDRSNARVGIAPSSHQPPPRSNSPAPSV</sequence>
<dbReference type="Gene3D" id="2.40.70.10">
    <property type="entry name" value="Acid Proteases"/>
    <property type="match status" value="2"/>
</dbReference>
<feature type="compositionally biased region" description="Pro residues" evidence="8">
    <location>
        <begin position="317"/>
        <end position="330"/>
    </location>
</feature>
<dbReference type="GO" id="GO:0006508">
    <property type="term" value="P:proteolysis"/>
    <property type="evidence" value="ECO:0007669"/>
    <property type="project" value="UniProtKB-KW"/>
</dbReference>
<evidence type="ECO:0000256" key="6">
    <source>
        <dbReference type="ARBA" id="ARBA00023145"/>
    </source>
</evidence>
<evidence type="ECO:0000256" key="5">
    <source>
        <dbReference type="ARBA" id="ARBA00022801"/>
    </source>
</evidence>
<dbReference type="PRINTS" id="PR00792">
    <property type="entry name" value="PEPSIN"/>
</dbReference>
<dbReference type="OrthoDB" id="15189at2759"/>
<organism evidence="10 11">
    <name type="scientific">Linnemannia elongata AG-77</name>
    <dbReference type="NCBI Taxonomy" id="1314771"/>
    <lineage>
        <taxon>Eukaryota</taxon>
        <taxon>Fungi</taxon>
        <taxon>Fungi incertae sedis</taxon>
        <taxon>Mucoromycota</taxon>
        <taxon>Mortierellomycotina</taxon>
        <taxon>Mortierellomycetes</taxon>
        <taxon>Mortierellales</taxon>
        <taxon>Mortierellaceae</taxon>
        <taxon>Linnemannia</taxon>
    </lineage>
</organism>
<evidence type="ECO:0000256" key="8">
    <source>
        <dbReference type="SAM" id="MobiDB-lite"/>
    </source>
</evidence>
<evidence type="ECO:0000256" key="4">
    <source>
        <dbReference type="ARBA" id="ARBA00022750"/>
    </source>
</evidence>
<feature type="non-terminal residue" evidence="10">
    <location>
        <position position="1"/>
    </location>
</feature>
<dbReference type="PANTHER" id="PTHR47966:SF51">
    <property type="entry name" value="BETA-SITE APP-CLEAVING ENZYME, ISOFORM A-RELATED"/>
    <property type="match status" value="1"/>
</dbReference>
<dbReference type="InterPro" id="IPR033121">
    <property type="entry name" value="PEPTIDASE_A1"/>
</dbReference>
<dbReference type="EMBL" id="KV442038">
    <property type="protein sequence ID" value="OAQ29936.1"/>
    <property type="molecule type" value="Genomic_DNA"/>
</dbReference>
<dbReference type="CDD" id="cd05471">
    <property type="entry name" value="pepsin_like"/>
    <property type="match status" value="1"/>
</dbReference>
<dbReference type="InterPro" id="IPR001461">
    <property type="entry name" value="Aspartic_peptidase_A1"/>
</dbReference>
<proteinExistence type="inferred from homology"/>
<dbReference type="PROSITE" id="PS51767">
    <property type="entry name" value="PEPTIDASE_A1"/>
    <property type="match status" value="1"/>
</dbReference>
<keyword evidence="11" id="KW-1185">Reference proteome</keyword>
<evidence type="ECO:0000256" key="7">
    <source>
        <dbReference type="ARBA" id="ARBA00023157"/>
    </source>
</evidence>
<evidence type="ECO:0000313" key="10">
    <source>
        <dbReference type="EMBL" id="OAQ29936.1"/>
    </source>
</evidence>
<dbReference type="SUPFAM" id="SSF50630">
    <property type="entry name" value="Acid proteases"/>
    <property type="match status" value="1"/>
</dbReference>